<gene>
    <name evidence="8" type="ORF">HRI_001004600</name>
</gene>
<evidence type="ECO:0000313" key="9">
    <source>
        <dbReference type="Proteomes" id="UP001165190"/>
    </source>
</evidence>
<evidence type="ECO:0000259" key="6">
    <source>
        <dbReference type="PROSITE" id="PS51519"/>
    </source>
</evidence>
<accession>A0A9W7LQS0</accession>
<comment type="caution">
    <text evidence="8">The sequence shown here is derived from an EMBL/GenBank/DDBJ whole genome shotgun (WGS) entry which is preliminary data.</text>
</comment>
<keyword evidence="1" id="KW-0805">Transcription regulation</keyword>
<dbReference type="Proteomes" id="UP001165190">
    <property type="component" value="Unassembled WGS sequence"/>
</dbReference>
<dbReference type="PANTHER" id="PTHR32002">
    <property type="entry name" value="PROTEIN NLP8"/>
    <property type="match status" value="1"/>
</dbReference>
<evidence type="ECO:0000256" key="1">
    <source>
        <dbReference type="ARBA" id="ARBA00023015"/>
    </source>
</evidence>
<feature type="domain" description="PB1" evidence="7">
    <location>
        <begin position="790"/>
        <end position="873"/>
    </location>
</feature>
<feature type="region of interest" description="Disordered" evidence="5">
    <location>
        <begin position="558"/>
        <end position="589"/>
    </location>
</feature>
<feature type="domain" description="RWP-RK" evidence="6">
    <location>
        <begin position="580"/>
        <end position="661"/>
    </location>
</feature>
<dbReference type="InterPro" id="IPR053793">
    <property type="entry name" value="PB1-like"/>
</dbReference>
<feature type="region of interest" description="Disordered" evidence="5">
    <location>
        <begin position="877"/>
        <end position="901"/>
    </location>
</feature>
<keyword evidence="4" id="KW-0539">Nucleus</keyword>
<keyword evidence="3" id="KW-0804">Transcription</keyword>
<sequence>MEGGGGGGGFSANSSLGNLCDAAMDLDFMEQLLFEGCWLETSDAFSFTQPYASNTDIQISPSPCKPNHAQNQSQNSASASSLSHVEGAEMSSRWWIGPKQESDSSLSVKHRLMQAVAYLKESTKDRDLLIQIWLPVQREGKHVLTTQGQPYSVNTNCNSLKFFRHVSKSYNFPAEEDSEESVGLPGRVFLGKLPEWTPDVRFFRSDEYPRISSALEYNVGGSLALPVFERASGNCLGVVEIVTTTQKANYHSELEYVCKALEAVDLRSSHNTISPLYSQAWNELYQVALPEIAGVLISVCNTYKLPLALTWAPCLNQGKSGCRHSDENYYHCVSTLDAACFVADDKFSGFLEACSEHHLLRGQGIVGRAFTTSKQCFETDITAFSKTNYPLSHHARMFGLHGALAIPLQSKFTGSVEFVLELFLPKDCHGSKAQQHMLNSLRGFMQQACQSLHVVMDKEVEEEVILPVKEMTVASYWRSDKEKTKPMIPSPNENSPEESSWISHMTEAQQKGKGVYVSREYQKEEPTEEFNFKVTTSWEDTQQELYDKQMHSDFRLLHQNAGSNGGDTSSTGGRNILAGKKAGDKRRTKTEKTISLQVLRQYFAGSLKDAAKSIGVCPTTLKRICRQHGITRWPSRKIKKVGHSLRKLQLVIDSVQGAEGAIQIGSFYSSFPELSSPNFSGKGLSSNPSEPQPESGMFSQGASAPKSPSSSCSRSSGSSTCCYTGVKQHNTGPGISAGGELKRALSDAELHALNQEEPKLLVRSQSHKTFGELPSVETLPPLPKSGGQSAIKVKAVFREYKVRFRLQPSWSFRDLQQEIARRFGIEDVGRIDLKYLDDDDEWVLLTCDADLEECIDVHKSSQSKAIKMSLEQASHPNLGSSFGSSAPLPLQDQFPYRGGDG</sequence>
<feature type="region of interest" description="Disordered" evidence="5">
    <location>
        <begin position="57"/>
        <end position="82"/>
    </location>
</feature>
<dbReference type="PROSITE" id="PS51745">
    <property type="entry name" value="PB1"/>
    <property type="match status" value="1"/>
</dbReference>
<dbReference type="GO" id="GO:0003700">
    <property type="term" value="F:DNA-binding transcription factor activity"/>
    <property type="evidence" value="ECO:0007669"/>
    <property type="project" value="InterPro"/>
</dbReference>
<dbReference type="InterPro" id="IPR045012">
    <property type="entry name" value="NLP"/>
</dbReference>
<dbReference type="Gene3D" id="3.10.20.90">
    <property type="entry name" value="Phosphatidylinositol 3-kinase Catalytic Subunit, Chain A, domain 1"/>
    <property type="match status" value="1"/>
</dbReference>
<dbReference type="PROSITE" id="PS51519">
    <property type="entry name" value="RWP_RK"/>
    <property type="match status" value="1"/>
</dbReference>
<evidence type="ECO:0000313" key="8">
    <source>
        <dbReference type="EMBL" id="GMI73353.1"/>
    </source>
</evidence>
<dbReference type="AlphaFoldDB" id="A0A9W7LQS0"/>
<dbReference type="Pfam" id="PF00564">
    <property type="entry name" value="PB1"/>
    <property type="match status" value="1"/>
</dbReference>
<organism evidence="8 9">
    <name type="scientific">Hibiscus trionum</name>
    <name type="common">Flower of an hour</name>
    <dbReference type="NCBI Taxonomy" id="183268"/>
    <lineage>
        <taxon>Eukaryota</taxon>
        <taxon>Viridiplantae</taxon>
        <taxon>Streptophyta</taxon>
        <taxon>Embryophyta</taxon>
        <taxon>Tracheophyta</taxon>
        <taxon>Spermatophyta</taxon>
        <taxon>Magnoliopsida</taxon>
        <taxon>eudicotyledons</taxon>
        <taxon>Gunneridae</taxon>
        <taxon>Pentapetalae</taxon>
        <taxon>rosids</taxon>
        <taxon>malvids</taxon>
        <taxon>Malvales</taxon>
        <taxon>Malvaceae</taxon>
        <taxon>Malvoideae</taxon>
        <taxon>Hibiscus</taxon>
    </lineage>
</organism>
<evidence type="ECO:0000256" key="2">
    <source>
        <dbReference type="ARBA" id="ARBA00023125"/>
    </source>
</evidence>
<feature type="compositionally biased region" description="Low complexity" evidence="5">
    <location>
        <begin position="699"/>
        <end position="715"/>
    </location>
</feature>
<dbReference type="InterPro" id="IPR034891">
    <property type="entry name" value="PB1_NLP"/>
</dbReference>
<evidence type="ECO:0000256" key="5">
    <source>
        <dbReference type="SAM" id="MobiDB-lite"/>
    </source>
</evidence>
<evidence type="ECO:0000259" key="7">
    <source>
        <dbReference type="PROSITE" id="PS51745"/>
    </source>
</evidence>
<feature type="compositionally biased region" description="Polar residues" evidence="5">
    <location>
        <begin position="678"/>
        <end position="689"/>
    </location>
</feature>
<proteinExistence type="predicted"/>
<name>A0A9W7LQS0_HIBTR</name>
<dbReference type="InterPro" id="IPR000270">
    <property type="entry name" value="PB1_dom"/>
</dbReference>
<dbReference type="GO" id="GO:0003677">
    <property type="term" value="F:DNA binding"/>
    <property type="evidence" value="ECO:0007669"/>
    <property type="project" value="UniProtKB-KW"/>
</dbReference>
<protein>
    <submittedName>
        <fullName evidence="8">NIN-like protein 2</fullName>
    </submittedName>
</protein>
<feature type="region of interest" description="Disordered" evidence="5">
    <location>
        <begin position="678"/>
        <end position="715"/>
    </location>
</feature>
<evidence type="ECO:0000256" key="3">
    <source>
        <dbReference type="ARBA" id="ARBA00023163"/>
    </source>
</evidence>
<dbReference type="Pfam" id="PF22922">
    <property type="entry name" value="GAF_NLP"/>
    <property type="match status" value="1"/>
</dbReference>
<dbReference type="SMART" id="SM00666">
    <property type="entry name" value="PB1"/>
    <property type="match status" value="1"/>
</dbReference>
<dbReference type="Pfam" id="PF02042">
    <property type="entry name" value="RWP-RK"/>
    <property type="match status" value="1"/>
</dbReference>
<dbReference type="SUPFAM" id="SSF54277">
    <property type="entry name" value="CAD &amp; PB1 domains"/>
    <property type="match status" value="1"/>
</dbReference>
<evidence type="ECO:0000256" key="4">
    <source>
        <dbReference type="ARBA" id="ARBA00023242"/>
    </source>
</evidence>
<feature type="compositionally biased region" description="Low complexity" evidence="5">
    <location>
        <begin position="67"/>
        <end position="82"/>
    </location>
</feature>
<dbReference type="InterPro" id="IPR003035">
    <property type="entry name" value="RWP-RK_dom"/>
</dbReference>
<keyword evidence="9" id="KW-1185">Reference proteome</keyword>
<dbReference type="OrthoDB" id="6270329at2759"/>
<dbReference type="PANTHER" id="PTHR32002:SF46">
    <property type="entry name" value="PROTEIN NLP2"/>
    <property type="match status" value="1"/>
</dbReference>
<dbReference type="CDD" id="cd06407">
    <property type="entry name" value="PB1_NLP"/>
    <property type="match status" value="1"/>
</dbReference>
<dbReference type="EMBL" id="BSYR01000010">
    <property type="protein sequence ID" value="GMI73353.1"/>
    <property type="molecule type" value="Genomic_DNA"/>
</dbReference>
<keyword evidence="2" id="KW-0238">DNA-binding</keyword>
<dbReference type="InterPro" id="IPR055081">
    <property type="entry name" value="NLP1-9_GAF"/>
</dbReference>
<reference evidence="8" key="1">
    <citation type="submission" date="2023-05" db="EMBL/GenBank/DDBJ databases">
        <title>Genome and transcriptome analyses reveal genes involved in the formation of fine ridges on petal epidermal cells in Hibiscus trionum.</title>
        <authorList>
            <person name="Koshimizu S."/>
            <person name="Masuda S."/>
            <person name="Ishii T."/>
            <person name="Shirasu K."/>
            <person name="Hoshino A."/>
            <person name="Arita M."/>
        </authorList>
    </citation>
    <scope>NUCLEOTIDE SEQUENCE</scope>
    <source>
        <strain evidence="8">Hamamatsu line</strain>
    </source>
</reference>